<organism evidence="1 2">
    <name type="scientific">Elysia chlorotica</name>
    <name type="common">Eastern emerald elysia</name>
    <name type="synonym">Sea slug</name>
    <dbReference type="NCBI Taxonomy" id="188477"/>
    <lineage>
        <taxon>Eukaryota</taxon>
        <taxon>Metazoa</taxon>
        <taxon>Spiralia</taxon>
        <taxon>Lophotrochozoa</taxon>
        <taxon>Mollusca</taxon>
        <taxon>Gastropoda</taxon>
        <taxon>Heterobranchia</taxon>
        <taxon>Euthyneura</taxon>
        <taxon>Panpulmonata</taxon>
        <taxon>Sacoglossa</taxon>
        <taxon>Placobranchoidea</taxon>
        <taxon>Plakobranchidae</taxon>
        <taxon>Elysia</taxon>
    </lineage>
</organism>
<protein>
    <submittedName>
        <fullName evidence="1">Uncharacterized protein</fullName>
    </submittedName>
</protein>
<dbReference type="AlphaFoldDB" id="A0A3S1BD20"/>
<dbReference type="Proteomes" id="UP000271974">
    <property type="component" value="Unassembled WGS sequence"/>
</dbReference>
<evidence type="ECO:0000313" key="2">
    <source>
        <dbReference type="Proteomes" id="UP000271974"/>
    </source>
</evidence>
<sequence>MESLKETNKALSLGITRFRSTMAPLFGETIKQVNQTVHSIGDVFERCLNARLLANPVLPSLPAVGEVDDGDDVAVAEDDVPPMTETAAEITQSVNEKLAATDALLQRYVTAAAEEDGLDLAISCDEACQAAAITDANLDKHASVKDVAAIFSTVVSRQMELHRQRFRKLREDAKKSALTILAAKAAVARVLGELKLFRLQAAGVEAAVTEGGKTFSQGLSALGHQVAAITC</sequence>
<accession>A0A3S1BD20</accession>
<name>A0A3S1BD20_ELYCH</name>
<comment type="caution">
    <text evidence="1">The sequence shown here is derived from an EMBL/GenBank/DDBJ whole genome shotgun (WGS) entry which is preliminary data.</text>
</comment>
<dbReference type="EMBL" id="RQTK01000377">
    <property type="protein sequence ID" value="RUS80715.1"/>
    <property type="molecule type" value="Genomic_DNA"/>
</dbReference>
<keyword evidence="2" id="KW-1185">Reference proteome</keyword>
<reference evidence="1 2" key="1">
    <citation type="submission" date="2019-01" db="EMBL/GenBank/DDBJ databases">
        <title>A draft genome assembly of the solar-powered sea slug Elysia chlorotica.</title>
        <authorList>
            <person name="Cai H."/>
            <person name="Li Q."/>
            <person name="Fang X."/>
            <person name="Li J."/>
            <person name="Curtis N.E."/>
            <person name="Altenburger A."/>
            <person name="Shibata T."/>
            <person name="Feng M."/>
            <person name="Maeda T."/>
            <person name="Schwartz J.A."/>
            <person name="Shigenobu S."/>
            <person name="Lundholm N."/>
            <person name="Nishiyama T."/>
            <person name="Yang H."/>
            <person name="Hasebe M."/>
            <person name="Li S."/>
            <person name="Pierce S.K."/>
            <person name="Wang J."/>
        </authorList>
    </citation>
    <scope>NUCLEOTIDE SEQUENCE [LARGE SCALE GENOMIC DNA]</scope>
    <source>
        <strain evidence="1">EC2010</strain>
        <tissue evidence="1">Whole organism of an adult</tissue>
    </source>
</reference>
<gene>
    <name evidence="1" type="ORF">EGW08_011538</name>
</gene>
<evidence type="ECO:0000313" key="1">
    <source>
        <dbReference type="EMBL" id="RUS80715.1"/>
    </source>
</evidence>
<proteinExistence type="predicted"/>